<evidence type="ECO:0000313" key="1">
    <source>
        <dbReference type="EMBL" id="TMS11542.1"/>
    </source>
</evidence>
<proteinExistence type="predicted"/>
<organism evidence="1 2">
    <name type="scientific">Larimichthys crocea</name>
    <name type="common">Large yellow croaker</name>
    <name type="synonym">Pseudosciaena crocea</name>
    <dbReference type="NCBI Taxonomy" id="215358"/>
    <lineage>
        <taxon>Eukaryota</taxon>
        <taxon>Metazoa</taxon>
        <taxon>Chordata</taxon>
        <taxon>Craniata</taxon>
        <taxon>Vertebrata</taxon>
        <taxon>Euteleostomi</taxon>
        <taxon>Actinopterygii</taxon>
        <taxon>Neopterygii</taxon>
        <taxon>Teleostei</taxon>
        <taxon>Neoteleostei</taxon>
        <taxon>Acanthomorphata</taxon>
        <taxon>Eupercaria</taxon>
        <taxon>Sciaenidae</taxon>
        <taxon>Larimichthys</taxon>
    </lineage>
</organism>
<dbReference type="EMBL" id="CM011686">
    <property type="protein sequence ID" value="TMS11542.1"/>
    <property type="molecule type" value="Genomic_DNA"/>
</dbReference>
<reference evidence="1" key="1">
    <citation type="submission" date="2018-11" db="EMBL/GenBank/DDBJ databases">
        <title>The sequence and de novo assembly of Larimichthys crocea genome using PacBio and Hi-C technologies.</title>
        <authorList>
            <person name="Xu P."/>
            <person name="Chen B."/>
            <person name="Zhou Z."/>
            <person name="Ke Q."/>
            <person name="Wu Y."/>
            <person name="Bai H."/>
            <person name="Pu F."/>
        </authorList>
    </citation>
    <scope>NUCLEOTIDE SEQUENCE</scope>
    <source>
        <tissue evidence="1">Muscle</tissue>
    </source>
</reference>
<protein>
    <submittedName>
        <fullName evidence="1">Uncharacterized protein</fullName>
    </submittedName>
</protein>
<name>A0ACD3QW36_LARCR</name>
<dbReference type="Proteomes" id="UP000793456">
    <property type="component" value="Chromosome XIII"/>
</dbReference>
<keyword evidence="2" id="KW-1185">Reference proteome</keyword>
<evidence type="ECO:0000313" key="2">
    <source>
        <dbReference type="Proteomes" id="UP000793456"/>
    </source>
</evidence>
<sequence length="60" mass="6528">MPVGSVCVLQSPVKKHQPSQTPESFFVLLSLQKPLPRPPPSLCALIVRQKAGVFALPHQV</sequence>
<gene>
    <name evidence="1" type="ORF">E3U43_018933</name>
</gene>
<accession>A0ACD3QW36</accession>
<comment type="caution">
    <text evidence="1">The sequence shown here is derived from an EMBL/GenBank/DDBJ whole genome shotgun (WGS) entry which is preliminary data.</text>
</comment>